<evidence type="ECO:0000313" key="1">
    <source>
        <dbReference type="EMBL" id="BBX56962.1"/>
    </source>
</evidence>
<dbReference type="Proteomes" id="UP000467164">
    <property type="component" value="Chromosome"/>
</dbReference>
<accession>A0A7I7LBS9</accession>
<organism evidence="1 2">
    <name type="scientific">Mycobacterium shottsii</name>
    <dbReference type="NCBI Taxonomy" id="133549"/>
    <lineage>
        <taxon>Bacteria</taxon>
        <taxon>Bacillati</taxon>
        <taxon>Actinomycetota</taxon>
        <taxon>Actinomycetes</taxon>
        <taxon>Mycobacteriales</taxon>
        <taxon>Mycobacteriaceae</taxon>
        <taxon>Mycobacterium</taxon>
        <taxon>Mycobacterium ulcerans group</taxon>
    </lineage>
</organism>
<proteinExistence type="predicted"/>
<evidence type="ECO:0000313" key="2">
    <source>
        <dbReference type="Proteomes" id="UP000467164"/>
    </source>
</evidence>
<dbReference type="AlphaFoldDB" id="A0A7I7LBS9"/>
<sequence length="82" mass="9240">MSTEIYTARPPDDTIVVIPTSLEFVYEHANGNDVLCLLMDTKRHGPMLVALTPDSARHVAAHLHGMLGQLDELRHEHNERNK</sequence>
<name>A0A7I7LBS9_9MYCO</name>
<dbReference type="EMBL" id="AP022572">
    <property type="protein sequence ID" value="BBX56962.1"/>
    <property type="molecule type" value="Genomic_DNA"/>
</dbReference>
<dbReference type="RefSeq" id="WP_198967283.1">
    <property type="nucleotide sequence ID" value="NZ_AP022572.1"/>
</dbReference>
<keyword evidence="2" id="KW-1185">Reference proteome</keyword>
<gene>
    <name evidence="1" type="ORF">MSHO_23070</name>
</gene>
<dbReference type="KEGG" id="msho:MSHO_23070"/>
<protein>
    <submittedName>
        <fullName evidence="1">Uncharacterized protein</fullName>
    </submittedName>
</protein>
<reference evidence="1 2" key="1">
    <citation type="journal article" date="2019" name="Emerg. Microbes Infect.">
        <title>Comprehensive subspecies identification of 175 nontuberculous mycobacteria species based on 7547 genomic profiles.</title>
        <authorList>
            <person name="Matsumoto Y."/>
            <person name="Kinjo T."/>
            <person name="Motooka D."/>
            <person name="Nabeya D."/>
            <person name="Jung N."/>
            <person name="Uechi K."/>
            <person name="Horii T."/>
            <person name="Iida T."/>
            <person name="Fujita J."/>
            <person name="Nakamura S."/>
        </authorList>
    </citation>
    <scope>NUCLEOTIDE SEQUENCE [LARGE SCALE GENOMIC DNA]</scope>
    <source>
        <strain evidence="1 2">JCM 12657</strain>
    </source>
</reference>